<name>A0ABP9TTI2_9RICK</name>
<reference evidence="2 3" key="1">
    <citation type="journal article" date="2024" name="Microbiol. Immunol.">
        <title>Discovery of a novel spotted fever group Rickettsia, 'Candidatus Rickettsia kedanie,' in unfed larval chigger mites, Leptotrombidium scutellare.</title>
        <authorList>
            <person name="Ogawa M."/>
            <person name="Matsutani M."/>
            <person name="Katayama T."/>
            <person name="Takada N."/>
            <person name="Noda S."/>
            <person name="Takahashi M."/>
            <person name="Kageyama D."/>
            <person name="Hanaoka N."/>
            <person name="Ebihara H."/>
        </authorList>
    </citation>
    <scope>NUCLEOTIDE SEQUENCE [LARGE SCALE GENOMIC DNA]</scope>
    <source>
        <strain evidence="2 3">KNCP2-13</strain>
    </source>
</reference>
<dbReference type="SUPFAM" id="SSF53474">
    <property type="entry name" value="alpha/beta-Hydrolases"/>
    <property type="match status" value="1"/>
</dbReference>
<dbReference type="EMBL" id="BAABMM010000012">
    <property type="protein sequence ID" value="GAA5251981.1"/>
    <property type="molecule type" value="Genomic_DNA"/>
</dbReference>
<keyword evidence="1" id="KW-0812">Transmembrane</keyword>
<feature type="transmembrane region" description="Helical" evidence="1">
    <location>
        <begin position="50"/>
        <end position="69"/>
    </location>
</feature>
<gene>
    <name evidence="2" type="ORF">KNCP2_02690</name>
</gene>
<keyword evidence="3" id="KW-1185">Reference proteome</keyword>
<accession>A0ABP9TTI2</accession>
<evidence type="ECO:0000313" key="3">
    <source>
        <dbReference type="Proteomes" id="UP001628124"/>
    </source>
</evidence>
<sequence>MVENNFQVFLISLVNPDISLSEKGFEDYLKDGILAPFEYVRNLGFEKIDFVGYCMGGTFLAIIIAYFKVKK</sequence>
<organism evidence="2 3">
    <name type="scientific">Candidatus Rickettsia kedanie</name>
    <dbReference type="NCBI Taxonomy" id="3115352"/>
    <lineage>
        <taxon>Bacteria</taxon>
        <taxon>Pseudomonadati</taxon>
        <taxon>Pseudomonadota</taxon>
        <taxon>Alphaproteobacteria</taxon>
        <taxon>Rickettsiales</taxon>
        <taxon>Rickettsiaceae</taxon>
        <taxon>Rickettsieae</taxon>
        <taxon>Rickettsia</taxon>
        <taxon>spotted fever group</taxon>
    </lineage>
</organism>
<protein>
    <submittedName>
        <fullName evidence="2">Uncharacterized protein</fullName>
    </submittedName>
</protein>
<dbReference type="InterPro" id="IPR029058">
    <property type="entry name" value="AB_hydrolase_fold"/>
</dbReference>
<proteinExistence type="predicted"/>
<comment type="caution">
    <text evidence="2">The sequence shown here is derived from an EMBL/GenBank/DDBJ whole genome shotgun (WGS) entry which is preliminary data.</text>
</comment>
<evidence type="ECO:0000256" key="1">
    <source>
        <dbReference type="SAM" id="Phobius"/>
    </source>
</evidence>
<dbReference type="Proteomes" id="UP001628124">
    <property type="component" value="Unassembled WGS sequence"/>
</dbReference>
<keyword evidence="1" id="KW-1133">Transmembrane helix</keyword>
<keyword evidence="1" id="KW-0472">Membrane</keyword>
<evidence type="ECO:0000313" key="2">
    <source>
        <dbReference type="EMBL" id="GAA5251981.1"/>
    </source>
</evidence>